<dbReference type="AlphaFoldDB" id="A0A2J6PR62"/>
<gene>
    <name evidence="3" type="ORF">NA56DRAFT_649380</name>
</gene>
<dbReference type="InterPro" id="IPR005302">
    <property type="entry name" value="MoCF_Sase_C"/>
</dbReference>
<dbReference type="Pfam" id="PF03473">
    <property type="entry name" value="MOSC"/>
    <property type="match status" value="1"/>
</dbReference>
<keyword evidence="1" id="KW-0812">Transmembrane</keyword>
<sequence>MTLEIWAKMETALNAISRRFLDMVSVHSSSSETVLGLGAIVLMLAVASYLPFAGSKPAAKSRKAQQAKAMREAYQSMARQESISNNKNVQRSKQAPGSMQISQLWVYPVKSLRGCVVPQAMLTKEGFYLDRRFVLLQEDEANPGQWKHMAVSKISQMVLFHPSISEDTLTITYRPPGSAAADPEVVEVPLGPENLERLERVEVNMHFSPTKGYNLGEKYSQWFSKRFGFRVILVYWGNNPRLVLGNLPGKATGQGPKPKNAITKVISSLPVIGSLLQEDDGVIAFNDCAPYLVITEPSLHDVTVRLPEGVEMDVTKFRANILLKTSDPAWDEDFWGELTIGSEGAKILLTGNCGRCNSLNVDYNTGESGTGRDGKVLKLLQKDRRVDLGTKYSPIFGRYGFASKDSEGMVLRVGDVVTMTKRNEERTRFYWPGLST</sequence>
<reference evidence="3 4" key="1">
    <citation type="submission" date="2016-05" db="EMBL/GenBank/DDBJ databases">
        <title>A degradative enzymes factory behind the ericoid mycorrhizal symbiosis.</title>
        <authorList>
            <consortium name="DOE Joint Genome Institute"/>
            <person name="Martino E."/>
            <person name="Morin E."/>
            <person name="Grelet G."/>
            <person name="Kuo A."/>
            <person name="Kohler A."/>
            <person name="Daghino S."/>
            <person name="Barry K."/>
            <person name="Choi C."/>
            <person name="Cichocki N."/>
            <person name="Clum A."/>
            <person name="Copeland A."/>
            <person name="Hainaut M."/>
            <person name="Haridas S."/>
            <person name="Labutti K."/>
            <person name="Lindquist E."/>
            <person name="Lipzen A."/>
            <person name="Khouja H.-R."/>
            <person name="Murat C."/>
            <person name="Ohm R."/>
            <person name="Olson A."/>
            <person name="Spatafora J."/>
            <person name="Veneault-Fourrey C."/>
            <person name="Henrissat B."/>
            <person name="Grigoriev I."/>
            <person name="Martin F."/>
            <person name="Perotto S."/>
        </authorList>
    </citation>
    <scope>NUCLEOTIDE SEQUENCE [LARGE SCALE GENOMIC DNA]</scope>
    <source>
        <strain evidence="3 4">UAMH 7357</strain>
    </source>
</reference>
<evidence type="ECO:0000256" key="1">
    <source>
        <dbReference type="SAM" id="Phobius"/>
    </source>
</evidence>
<evidence type="ECO:0000313" key="3">
    <source>
        <dbReference type="EMBL" id="PMD16512.1"/>
    </source>
</evidence>
<dbReference type="InterPro" id="IPR005303">
    <property type="entry name" value="MOCOS_middle"/>
</dbReference>
<keyword evidence="1" id="KW-0472">Membrane</keyword>
<dbReference type="GO" id="GO:0003824">
    <property type="term" value="F:catalytic activity"/>
    <property type="evidence" value="ECO:0007669"/>
    <property type="project" value="InterPro"/>
</dbReference>
<keyword evidence="1" id="KW-1133">Transmembrane helix</keyword>
<dbReference type="PANTHER" id="PTHR14237">
    <property type="entry name" value="MOLYBDOPTERIN COFACTOR SULFURASE MOSC"/>
    <property type="match status" value="1"/>
</dbReference>
<dbReference type="Proteomes" id="UP000235672">
    <property type="component" value="Unassembled WGS sequence"/>
</dbReference>
<dbReference type="PROSITE" id="PS51340">
    <property type="entry name" value="MOSC"/>
    <property type="match status" value="1"/>
</dbReference>
<feature type="transmembrane region" description="Helical" evidence="1">
    <location>
        <begin position="33"/>
        <end position="53"/>
    </location>
</feature>
<evidence type="ECO:0000313" key="4">
    <source>
        <dbReference type="Proteomes" id="UP000235672"/>
    </source>
</evidence>
<dbReference type="OrthoDB" id="17255at2759"/>
<accession>A0A2J6PR62</accession>
<proteinExistence type="predicted"/>
<evidence type="ECO:0000259" key="2">
    <source>
        <dbReference type="PROSITE" id="PS51340"/>
    </source>
</evidence>
<protein>
    <recommendedName>
        <fullName evidence="2">MOSC domain-containing protein</fullName>
    </recommendedName>
</protein>
<dbReference type="STRING" id="1745343.A0A2J6PR62"/>
<dbReference type="PANTHER" id="PTHR14237:SF34">
    <property type="entry name" value="MOSC DOMAIN PROTEIN (AFU_ORTHOLOGUE AFUA_2G07820)"/>
    <property type="match status" value="1"/>
</dbReference>
<dbReference type="EMBL" id="KZ613505">
    <property type="protein sequence ID" value="PMD16512.1"/>
    <property type="molecule type" value="Genomic_DNA"/>
</dbReference>
<feature type="domain" description="MOSC" evidence="2">
    <location>
        <begin position="263"/>
        <end position="420"/>
    </location>
</feature>
<organism evidence="3 4">
    <name type="scientific">Hyaloscypha hepaticicola</name>
    <dbReference type="NCBI Taxonomy" id="2082293"/>
    <lineage>
        <taxon>Eukaryota</taxon>
        <taxon>Fungi</taxon>
        <taxon>Dikarya</taxon>
        <taxon>Ascomycota</taxon>
        <taxon>Pezizomycotina</taxon>
        <taxon>Leotiomycetes</taxon>
        <taxon>Helotiales</taxon>
        <taxon>Hyaloscyphaceae</taxon>
        <taxon>Hyaloscypha</taxon>
    </lineage>
</organism>
<dbReference type="GO" id="GO:0030151">
    <property type="term" value="F:molybdenum ion binding"/>
    <property type="evidence" value="ECO:0007669"/>
    <property type="project" value="InterPro"/>
</dbReference>
<dbReference type="SUPFAM" id="SSF141673">
    <property type="entry name" value="MOSC N-terminal domain-like"/>
    <property type="match status" value="1"/>
</dbReference>
<dbReference type="GO" id="GO:0030170">
    <property type="term" value="F:pyridoxal phosphate binding"/>
    <property type="evidence" value="ECO:0007669"/>
    <property type="project" value="InterPro"/>
</dbReference>
<name>A0A2J6PR62_9HELO</name>
<dbReference type="Pfam" id="PF03476">
    <property type="entry name" value="MOSC_N"/>
    <property type="match status" value="1"/>
</dbReference>
<keyword evidence="4" id="KW-1185">Reference proteome</keyword>